<name>A0A8J6L2E7_MICOH</name>
<evidence type="ECO:0000313" key="15">
    <source>
        <dbReference type="Proteomes" id="UP000710432"/>
    </source>
</evidence>
<evidence type="ECO:0000256" key="6">
    <source>
        <dbReference type="ARBA" id="ARBA00022553"/>
    </source>
</evidence>
<dbReference type="GO" id="GO:0005829">
    <property type="term" value="C:cytosol"/>
    <property type="evidence" value="ECO:0007669"/>
    <property type="project" value="TreeGrafter"/>
</dbReference>
<dbReference type="PANTHER" id="PTHR14024">
    <property type="entry name" value="PERILIPIN"/>
    <property type="match status" value="1"/>
</dbReference>
<evidence type="ECO:0000256" key="9">
    <source>
        <dbReference type="ARBA" id="ARBA00037149"/>
    </source>
</evidence>
<evidence type="ECO:0000256" key="7">
    <source>
        <dbReference type="ARBA" id="ARBA00022677"/>
    </source>
</evidence>
<feature type="region of interest" description="Disordered" evidence="13">
    <location>
        <begin position="500"/>
        <end position="528"/>
    </location>
</feature>
<dbReference type="SUPFAM" id="SSF109775">
    <property type="entry name" value="Mannose-6-phosphate receptor binding protein 1 (Tip47), C-terminal domain"/>
    <property type="match status" value="1"/>
</dbReference>
<dbReference type="PANTHER" id="PTHR14024:SF9">
    <property type="entry name" value="PERILIPIN-5"/>
    <property type="match status" value="1"/>
</dbReference>
<reference evidence="14" key="1">
    <citation type="submission" date="2020-03" db="EMBL/GenBank/DDBJ databases">
        <title>Studies in the Genomics of Life Span.</title>
        <authorList>
            <person name="Glass D."/>
        </authorList>
    </citation>
    <scope>NUCLEOTIDE SEQUENCE</scope>
    <source>
        <strain evidence="14">LTLLF</strain>
        <tissue evidence="14">Muscle</tissue>
    </source>
</reference>
<dbReference type="GO" id="GO:0005739">
    <property type="term" value="C:mitochondrion"/>
    <property type="evidence" value="ECO:0007669"/>
    <property type="project" value="UniProtKB-SubCell"/>
</dbReference>
<dbReference type="GO" id="GO:0010890">
    <property type="term" value="P:positive regulation of triglyceride storage"/>
    <property type="evidence" value="ECO:0007669"/>
    <property type="project" value="TreeGrafter"/>
</dbReference>
<keyword evidence="7" id="KW-0551">Lipid droplet</keyword>
<comment type="function">
    <text evidence="9">Lipid droplet-associated protein that maintains the balance between lipogenesis and lipolysis and also regulates fatty acid oxidation in oxidative tissues. Recruits mitochondria to the surface of lipid droplets and is involved in lipid droplet homeostasis by regulating both the storage of fatty acids in the form of triglycerides and the release of fatty acids for mitochondrial fatty acid oxidation. In lipid droplet triacylglycerol hydrolysis, plays a role as a scaffolding protein for three major key lipolytic players: ABHD5, PNPLA2 and LIPE. Reduces the triacylglycerol hydrolase activity of PNPLA2 by recruiting and sequestering PNPLA2 to lipid droplets. Phosphorylation by PKA enables lipolysis probably by promoting release of ABHD5 from the perilipin scaffold and by facilitating interaction of ABHD5 with PNPLA2. Also increases lipolysis through interaction with LIPE and upon PKA-mediated phosphorylation of LIPE.</text>
</comment>
<evidence type="ECO:0000256" key="2">
    <source>
        <dbReference type="ARBA" id="ARBA00004496"/>
    </source>
</evidence>
<evidence type="ECO:0000313" key="14">
    <source>
        <dbReference type="EMBL" id="KAH0517523.1"/>
    </source>
</evidence>
<proteinExistence type="inferred from homology"/>
<accession>A0A8J6L2E7</accession>
<feature type="region of interest" description="Disordered" evidence="13">
    <location>
        <begin position="76"/>
        <end position="99"/>
    </location>
</feature>
<protein>
    <recommendedName>
        <fullName evidence="11">Perilipin-5</fullName>
    </recommendedName>
    <alternativeName>
        <fullName evidence="12">Lipid storage droplet protein 5</fullName>
    </alternativeName>
</protein>
<evidence type="ECO:0000256" key="8">
    <source>
        <dbReference type="ARBA" id="ARBA00023128"/>
    </source>
</evidence>
<comment type="caution">
    <text evidence="14">The sequence shown here is derived from an EMBL/GenBank/DDBJ whole genome shotgun (WGS) entry which is preliminary data.</text>
</comment>
<evidence type="ECO:0000256" key="5">
    <source>
        <dbReference type="ARBA" id="ARBA00022490"/>
    </source>
</evidence>
<comment type="subcellular location">
    <subcellularLocation>
        <location evidence="2">Cytoplasm</location>
    </subcellularLocation>
    <subcellularLocation>
        <location evidence="3">Lipid droplet</location>
    </subcellularLocation>
    <subcellularLocation>
        <location evidence="1">Mitochondrion</location>
    </subcellularLocation>
</comment>
<sequence length="528" mass="57629">MATGVGGRRWGWDTPRRLIGLLPEAPPRAAIRALRTDSGGGFGDTSGVCSVPRHLILRPLPPLSKWSWCVGLEMDQKGEGSSPTPHRRMSDETVQEETDQQNVVKRVVALPLVRATCTAVSGAYNAAKDKHPLLGSACRLAEHCVCSVTTCALDHAQPLLEHLQPQLATVNNLACRGLDKLEEKLPFLQQPSDTVVSSAKDAVAHSVTGVVGLAQRGRRWSGELRRSMSQAMDMVLGKSEELVDHFLPMTEEELAALAAEAEGPEVGSLEEQRRQQGYFVRLGSLSARLRHLAYEHSLGKLRQSKHRTQDTLAQLQETLELIHHMQSGASPIPTLHAPKVQELSGDWTPWPENGRRHSQVELETLALSRSLTLELQSAVDALAGCVRGLPPGARAKVAEVQRSVDALQAAFADARCLRDVAPAALAEGRGRVARAHACVDELLDLVLRAMPLPWLVGPFAPVLVERPEPLANLAACVDEVVGGPDPRWAHMDWPAQQRAWEAEHADSPEQTEPPSCPPRHRLMPELDF</sequence>
<comment type="subunit">
    <text evidence="10">Homooligomer. Interacts with PNPLA2; prevents interaction of PNPLA2 with ABHD5. Interacts with ABHD5; targets ABHD5 to lipid droplets and promotes interaction of ABHD5 with PNPLA2. Interacts with LIPE.</text>
</comment>
<keyword evidence="5" id="KW-0963">Cytoplasm</keyword>
<evidence type="ECO:0000256" key="13">
    <source>
        <dbReference type="SAM" id="MobiDB-lite"/>
    </source>
</evidence>
<keyword evidence="6" id="KW-0597">Phosphoprotein</keyword>
<dbReference type="Pfam" id="PF03036">
    <property type="entry name" value="Perilipin"/>
    <property type="match status" value="1"/>
</dbReference>
<dbReference type="Gene3D" id="1.20.120.340">
    <property type="entry name" value="Flagellar protein FliS"/>
    <property type="match status" value="1"/>
</dbReference>
<dbReference type="EMBL" id="JAATJU010015746">
    <property type="protein sequence ID" value="KAH0517523.1"/>
    <property type="molecule type" value="Genomic_DNA"/>
</dbReference>
<dbReference type="AlphaFoldDB" id="A0A8J6L2E7"/>
<dbReference type="Proteomes" id="UP000710432">
    <property type="component" value="Unassembled WGS sequence"/>
</dbReference>
<dbReference type="GO" id="GO:0019915">
    <property type="term" value="P:lipid storage"/>
    <property type="evidence" value="ECO:0007669"/>
    <property type="project" value="TreeGrafter"/>
</dbReference>
<keyword evidence="8" id="KW-0496">Mitochondrion</keyword>
<organism evidence="14 15">
    <name type="scientific">Microtus ochrogaster</name>
    <name type="common">Prairie vole</name>
    <dbReference type="NCBI Taxonomy" id="79684"/>
    <lineage>
        <taxon>Eukaryota</taxon>
        <taxon>Metazoa</taxon>
        <taxon>Chordata</taxon>
        <taxon>Craniata</taxon>
        <taxon>Vertebrata</taxon>
        <taxon>Euteleostomi</taxon>
        <taxon>Mammalia</taxon>
        <taxon>Eutheria</taxon>
        <taxon>Euarchontoglires</taxon>
        <taxon>Glires</taxon>
        <taxon>Rodentia</taxon>
        <taxon>Myomorpha</taxon>
        <taxon>Muroidea</taxon>
        <taxon>Cricetidae</taxon>
        <taxon>Arvicolinae</taxon>
        <taxon>Microtus</taxon>
    </lineage>
</organism>
<evidence type="ECO:0000256" key="12">
    <source>
        <dbReference type="ARBA" id="ARBA00041242"/>
    </source>
</evidence>
<comment type="similarity">
    <text evidence="4">Belongs to the perilipin family.</text>
</comment>
<gene>
    <name evidence="14" type="ORF">LTLLF_120260</name>
</gene>
<evidence type="ECO:0000256" key="10">
    <source>
        <dbReference type="ARBA" id="ARBA00038796"/>
    </source>
</evidence>
<evidence type="ECO:0000256" key="4">
    <source>
        <dbReference type="ARBA" id="ARBA00006311"/>
    </source>
</evidence>
<evidence type="ECO:0000256" key="3">
    <source>
        <dbReference type="ARBA" id="ARBA00004502"/>
    </source>
</evidence>
<dbReference type="FunFam" id="1.20.120.340:FF:000004">
    <property type="entry name" value="Perilipin"/>
    <property type="match status" value="1"/>
</dbReference>
<dbReference type="InterPro" id="IPR004279">
    <property type="entry name" value="Perilipin"/>
</dbReference>
<dbReference type="GO" id="GO:0005811">
    <property type="term" value="C:lipid droplet"/>
    <property type="evidence" value="ECO:0007669"/>
    <property type="project" value="UniProtKB-SubCell"/>
</dbReference>
<dbReference type="Gene3D" id="3.30.720.170">
    <property type="entry name" value="Perilipin, alpha-beta domain"/>
    <property type="match status" value="1"/>
</dbReference>
<evidence type="ECO:0000256" key="11">
    <source>
        <dbReference type="ARBA" id="ARBA00039212"/>
    </source>
</evidence>
<evidence type="ECO:0000256" key="1">
    <source>
        <dbReference type="ARBA" id="ARBA00004173"/>
    </source>
</evidence>